<dbReference type="RefSeq" id="WP_212902601.1">
    <property type="nucleotide sequence ID" value="NZ_BOPZ01000003.1"/>
</dbReference>
<gene>
    <name evidence="18" type="primary">recG</name>
    <name evidence="18" type="ORF">CPJCM30710_05130</name>
</gene>
<feature type="domain" description="Helicase C-terminal" evidence="17">
    <location>
        <begin position="449"/>
        <end position="608"/>
    </location>
</feature>
<dbReference type="GO" id="GO:0043138">
    <property type="term" value="F:3'-5' DNA helicase activity"/>
    <property type="evidence" value="ECO:0007669"/>
    <property type="project" value="UniProtKB-EC"/>
</dbReference>
<evidence type="ECO:0000256" key="8">
    <source>
        <dbReference type="ARBA" id="ARBA00023125"/>
    </source>
</evidence>
<dbReference type="InterPro" id="IPR027417">
    <property type="entry name" value="P-loop_NTPase"/>
</dbReference>
<dbReference type="InterPro" id="IPR001650">
    <property type="entry name" value="Helicase_C-like"/>
</dbReference>
<dbReference type="GO" id="GO:0003677">
    <property type="term" value="F:DNA binding"/>
    <property type="evidence" value="ECO:0007669"/>
    <property type="project" value="UniProtKB-KW"/>
</dbReference>
<dbReference type="CDD" id="cd17992">
    <property type="entry name" value="DEXHc_RecG"/>
    <property type="match status" value="1"/>
</dbReference>
<comment type="catalytic activity">
    <reaction evidence="14 15">
        <text>ATP + H2O = ADP + phosphate + H(+)</text>
        <dbReference type="Rhea" id="RHEA:13065"/>
        <dbReference type="ChEBI" id="CHEBI:15377"/>
        <dbReference type="ChEBI" id="CHEBI:15378"/>
        <dbReference type="ChEBI" id="CHEBI:30616"/>
        <dbReference type="ChEBI" id="CHEBI:43474"/>
        <dbReference type="ChEBI" id="CHEBI:456216"/>
        <dbReference type="EC" id="5.6.2.4"/>
    </reaction>
</comment>
<evidence type="ECO:0000256" key="14">
    <source>
        <dbReference type="ARBA" id="ARBA00048988"/>
    </source>
</evidence>
<name>A0A919RX19_9CLOT</name>
<dbReference type="PANTHER" id="PTHR47964">
    <property type="entry name" value="ATP-DEPENDENT DNA HELICASE HOMOLOG RECG, CHLOROPLASTIC"/>
    <property type="match status" value="1"/>
</dbReference>
<evidence type="ECO:0000256" key="9">
    <source>
        <dbReference type="ARBA" id="ARBA00023172"/>
    </source>
</evidence>
<evidence type="ECO:0000256" key="10">
    <source>
        <dbReference type="ARBA" id="ARBA00023204"/>
    </source>
</evidence>
<evidence type="ECO:0000259" key="17">
    <source>
        <dbReference type="PROSITE" id="PS51194"/>
    </source>
</evidence>
<dbReference type="InterPro" id="IPR012340">
    <property type="entry name" value="NA-bd_OB-fold"/>
</dbReference>
<dbReference type="NCBIfam" id="TIGR00643">
    <property type="entry name" value="recG"/>
    <property type="match status" value="1"/>
</dbReference>
<dbReference type="GO" id="GO:0006281">
    <property type="term" value="P:DNA repair"/>
    <property type="evidence" value="ECO:0007669"/>
    <property type="project" value="UniProtKB-UniRule"/>
</dbReference>
<dbReference type="SMART" id="SM00487">
    <property type="entry name" value="DEXDc"/>
    <property type="match status" value="1"/>
</dbReference>
<evidence type="ECO:0000256" key="1">
    <source>
        <dbReference type="ARBA" id="ARBA00007504"/>
    </source>
</evidence>
<keyword evidence="10 15" id="KW-0234">DNA repair</keyword>
<keyword evidence="4 15" id="KW-0227">DNA damage</keyword>
<dbReference type="EC" id="5.6.2.4" evidence="13 15"/>
<dbReference type="Pfam" id="PF19833">
    <property type="entry name" value="RecG_dom3_C"/>
    <property type="match status" value="1"/>
</dbReference>
<evidence type="ECO:0000256" key="12">
    <source>
        <dbReference type="ARBA" id="ARBA00034617"/>
    </source>
</evidence>
<evidence type="ECO:0000259" key="16">
    <source>
        <dbReference type="PROSITE" id="PS51192"/>
    </source>
</evidence>
<organism evidence="18 19">
    <name type="scientific">Clostridium polyendosporum</name>
    <dbReference type="NCBI Taxonomy" id="69208"/>
    <lineage>
        <taxon>Bacteria</taxon>
        <taxon>Bacillati</taxon>
        <taxon>Bacillota</taxon>
        <taxon>Clostridia</taxon>
        <taxon>Eubacteriales</taxon>
        <taxon>Clostridiaceae</taxon>
        <taxon>Clostridium</taxon>
    </lineage>
</organism>
<reference evidence="18" key="1">
    <citation type="submission" date="2021-03" db="EMBL/GenBank/DDBJ databases">
        <title>Taxonomic study of Clostridium polyendosporum from meadow-gley soil under rice.</title>
        <authorList>
            <person name="Kobayashi H."/>
            <person name="Tanizawa Y."/>
            <person name="Yagura M."/>
        </authorList>
    </citation>
    <scope>NUCLEOTIDE SEQUENCE</scope>
    <source>
        <strain evidence="18">JCM 30710</strain>
    </source>
</reference>
<evidence type="ECO:0000256" key="15">
    <source>
        <dbReference type="RuleBase" id="RU363016"/>
    </source>
</evidence>
<dbReference type="Pfam" id="PF00270">
    <property type="entry name" value="DEAD"/>
    <property type="match status" value="1"/>
</dbReference>
<proteinExistence type="inferred from homology"/>
<evidence type="ECO:0000256" key="5">
    <source>
        <dbReference type="ARBA" id="ARBA00022801"/>
    </source>
</evidence>
<keyword evidence="7 15" id="KW-0067">ATP-binding</keyword>
<accession>A0A919RX19</accession>
<dbReference type="InterPro" id="IPR033454">
    <property type="entry name" value="RecG_wedge"/>
</dbReference>
<evidence type="ECO:0000313" key="19">
    <source>
        <dbReference type="Proteomes" id="UP000679179"/>
    </source>
</evidence>
<dbReference type="EMBL" id="BOPZ01000003">
    <property type="protein sequence ID" value="GIM27847.1"/>
    <property type="molecule type" value="Genomic_DNA"/>
</dbReference>
<evidence type="ECO:0000256" key="4">
    <source>
        <dbReference type="ARBA" id="ARBA00022763"/>
    </source>
</evidence>
<keyword evidence="3 15" id="KW-0547">Nucleotide-binding</keyword>
<evidence type="ECO:0000313" key="18">
    <source>
        <dbReference type="EMBL" id="GIM27847.1"/>
    </source>
</evidence>
<keyword evidence="9 15" id="KW-0233">DNA recombination</keyword>
<dbReference type="Proteomes" id="UP000679179">
    <property type="component" value="Unassembled WGS sequence"/>
</dbReference>
<evidence type="ECO:0000256" key="7">
    <source>
        <dbReference type="ARBA" id="ARBA00022840"/>
    </source>
</evidence>
<evidence type="ECO:0000256" key="6">
    <source>
        <dbReference type="ARBA" id="ARBA00022806"/>
    </source>
</evidence>
<comment type="catalytic activity">
    <reaction evidence="12 15">
        <text>Couples ATP hydrolysis with the unwinding of duplex DNA by translocating in the 3'-5' direction.</text>
        <dbReference type="EC" id="5.6.2.4"/>
    </reaction>
</comment>
<dbReference type="SUPFAM" id="SSF52540">
    <property type="entry name" value="P-loop containing nucleoside triphosphate hydrolases"/>
    <property type="match status" value="2"/>
</dbReference>
<dbReference type="Gene3D" id="3.40.50.300">
    <property type="entry name" value="P-loop containing nucleotide triphosphate hydrolases"/>
    <property type="match status" value="2"/>
</dbReference>
<dbReference type="SMART" id="SM00490">
    <property type="entry name" value="HELICc"/>
    <property type="match status" value="1"/>
</dbReference>
<dbReference type="GO" id="GO:0016787">
    <property type="term" value="F:hydrolase activity"/>
    <property type="evidence" value="ECO:0007669"/>
    <property type="project" value="UniProtKB-KW"/>
</dbReference>
<dbReference type="SUPFAM" id="SSF50249">
    <property type="entry name" value="Nucleic acid-binding proteins"/>
    <property type="match status" value="1"/>
</dbReference>
<evidence type="ECO:0000256" key="11">
    <source>
        <dbReference type="ARBA" id="ARBA00023235"/>
    </source>
</evidence>
<dbReference type="InterPro" id="IPR014001">
    <property type="entry name" value="Helicase_ATP-bd"/>
</dbReference>
<evidence type="ECO:0000256" key="3">
    <source>
        <dbReference type="ARBA" id="ARBA00022741"/>
    </source>
</evidence>
<sequence length="677" mass="77468">MNIYSEVSSIRGVGLKLEEKLNKTGIFTVLDLLLYFPKDYEFVTGNSTFDEIVDDEKQILTCKAICFEKDFRTKTGKRLTTLNFEYMGHKVIAKWFNQPYIKNNFRAGENYNLMGKFKKEKNTLEIINPIIACNDAIKNEIVPKYSLKNDLTNKIISKLIHQVLDKIKITENFPYYLIEKYNLVSLDDAIRNIHFPSYKEGLERAIARLKFQELFTYSMKLLLVKKHIKEVKSGIEFKMAEELKDLKNSLPFQLTTAQTRVIREILMDQKRPYPMNRLVQGDVGSGKTIIALIAMFNVYMNGYQVALMVPTEILASQHYKEALKIFKGFNINIEQLTGNTSLAEKRRIKEIIKNGTPVVVIGTHALIQDDVEFANLGLVVTDEQHRFGVEQRSKLINKSKEADVLVMTATPIPRTLALYLYSDLDVSVIDELPPGRKRIETVFFQNNLRAKAYSIAVKEIEKGRQIYIVCPLIQEDEKGNLNSVEKLFYELKETYFSDIEIAMLHGKMSGKEKEEIINRFKCGEVKAIISTTVIEVGVNVPNASVMIIENAERFGLAQLHQLRGRVGRGEYQSYCILIANAKNNITKKRMMIMTESTDGFYISEQDLKLRGTGEMFGVKQHGDSGLLLADIIEDMMILKCASQEANRVIDSKDCINIALVEEISKNLERNSKYICFN</sequence>
<dbReference type="InterPro" id="IPR047112">
    <property type="entry name" value="RecG/Mfd"/>
</dbReference>
<dbReference type="GO" id="GO:0006310">
    <property type="term" value="P:DNA recombination"/>
    <property type="evidence" value="ECO:0007669"/>
    <property type="project" value="UniProtKB-UniRule"/>
</dbReference>
<dbReference type="Pfam" id="PF17191">
    <property type="entry name" value="RecG_wedge"/>
    <property type="match status" value="1"/>
</dbReference>
<keyword evidence="6 15" id="KW-0347">Helicase</keyword>
<evidence type="ECO:0000256" key="2">
    <source>
        <dbReference type="ARBA" id="ARBA00017846"/>
    </source>
</evidence>
<dbReference type="Pfam" id="PF00271">
    <property type="entry name" value="Helicase_C"/>
    <property type="match status" value="1"/>
</dbReference>
<evidence type="ECO:0000256" key="13">
    <source>
        <dbReference type="ARBA" id="ARBA00034808"/>
    </source>
</evidence>
<dbReference type="GO" id="GO:0005524">
    <property type="term" value="F:ATP binding"/>
    <property type="evidence" value="ECO:0007669"/>
    <property type="project" value="UniProtKB-KW"/>
</dbReference>
<dbReference type="PROSITE" id="PS51194">
    <property type="entry name" value="HELICASE_CTER"/>
    <property type="match status" value="1"/>
</dbReference>
<keyword evidence="5 15" id="KW-0378">Hydrolase</keyword>
<comment type="similarity">
    <text evidence="1 15">Belongs to the helicase family. RecG subfamily.</text>
</comment>
<keyword evidence="19" id="KW-1185">Reference proteome</keyword>
<dbReference type="InterPro" id="IPR011545">
    <property type="entry name" value="DEAD/DEAH_box_helicase_dom"/>
</dbReference>
<protein>
    <recommendedName>
        <fullName evidence="2 15">ATP-dependent DNA helicase RecG</fullName>
        <ecNumber evidence="13 15">5.6.2.4</ecNumber>
    </recommendedName>
</protein>
<comment type="caution">
    <text evidence="18">The sequence shown here is derived from an EMBL/GenBank/DDBJ whole genome shotgun (WGS) entry which is preliminary data.</text>
</comment>
<dbReference type="AlphaFoldDB" id="A0A919RX19"/>
<feature type="domain" description="Helicase ATP-binding" evidence="16">
    <location>
        <begin position="268"/>
        <end position="429"/>
    </location>
</feature>
<comment type="function">
    <text evidence="15">Plays a critical role in recombination and DNA repair. Helps process Holliday junction intermediates to mature products by catalyzing branch migration. Has replication fork regression activity, unwinds stalled or blocked replication forks to make a HJ that can be resolved. Has a DNA unwinding activity characteristic of a DNA helicase with 3'-5' polarity.</text>
</comment>
<dbReference type="Gene3D" id="2.40.50.140">
    <property type="entry name" value="Nucleic acid-binding proteins"/>
    <property type="match status" value="1"/>
</dbReference>
<dbReference type="PROSITE" id="PS51192">
    <property type="entry name" value="HELICASE_ATP_BIND_1"/>
    <property type="match status" value="1"/>
</dbReference>
<keyword evidence="11" id="KW-0413">Isomerase</keyword>
<dbReference type="InterPro" id="IPR045562">
    <property type="entry name" value="RecG_dom3_C"/>
</dbReference>
<dbReference type="NCBIfam" id="NF008165">
    <property type="entry name" value="PRK10917.1-3"/>
    <property type="match status" value="1"/>
</dbReference>
<dbReference type="PANTHER" id="PTHR47964:SF1">
    <property type="entry name" value="ATP-DEPENDENT DNA HELICASE HOMOLOG RECG, CHLOROPLASTIC"/>
    <property type="match status" value="1"/>
</dbReference>
<keyword evidence="8" id="KW-0238">DNA-binding</keyword>
<dbReference type="NCBIfam" id="NF008168">
    <property type="entry name" value="PRK10917.2-2"/>
    <property type="match status" value="1"/>
</dbReference>
<dbReference type="InterPro" id="IPR004609">
    <property type="entry name" value="ATP-dep_DNA_helicase_RecG"/>
</dbReference>